<organism evidence="1">
    <name type="scientific">Arundo donax</name>
    <name type="common">Giant reed</name>
    <name type="synonym">Donax arundinaceus</name>
    <dbReference type="NCBI Taxonomy" id="35708"/>
    <lineage>
        <taxon>Eukaryota</taxon>
        <taxon>Viridiplantae</taxon>
        <taxon>Streptophyta</taxon>
        <taxon>Embryophyta</taxon>
        <taxon>Tracheophyta</taxon>
        <taxon>Spermatophyta</taxon>
        <taxon>Magnoliopsida</taxon>
        <taxon>Liliopsida</taxon>
        <taxon>Poales</taxon>
        <taxon>Poaceae</taxon>
        <taxon>PACMAD clade</taxon>
        <taxon>Arundinoideae</taxon>
        <taxon>Arundineae</taxon>
        <taxon>Arundo</taxon>
    </lineage>
</organism>
<dbReference type="AlphaFoldDB" id="A0A0A9A5V0"/>
<name>A0A0A9A5V0_ARUDO</name>
<reference evidence="1" key="1">
    <citation type="submission" date="2014-09" db="EMBL/GenBank/DDBJ databases">
        <authorList>
            <person name="Magalhaes I.L.F."/>
            <person name="Oliveira U."/>
            <person name="Santos F.R."/>
            <person name="Vidigal T.H.D.A."/>
            <person name="Brescovit A.D."/>
            <person name="Santos A.J."/>
        </authorList>
    </citation>
    <scope>NUCLEOTIDE SEQUENCE</scope>
    <source>
        <tissue evidence="1">Shoot tissue taken approximately 20 cm above the soil surface</tissue>
    </source>
</reference>
<reference evidence="1" key="2">
    <citation type="journal article" date="2015" name="Data Brief">
        <title>Shoot transcriptome of the giant reed, Arundo donax.</title>
        <authorList>
            <person name="Barrero R.A."/>
            <person name="Guerrero F.D."/>
            <person name="Moolhuijzen P."/>
            <person name="Goolsby J.A."/>
            <person name="Tidwell J."/>
            <person name="Bellgard S.E."/>
            <person name="Bellgard M.I."/>
        </authorList>
    </citation>
    <scope>NUCLEOTIDE SEQUENCE</scope>
    <source>
        <tissue evidence="1">Shoot tissue taken approximately 20 cm above the soil surface</tissue>
    </source>
</reference>
<protein>
    <submittedName>
        <fullName evidence="1">Uncharacterized protein</fullName>
    </submittedName>
</protein>
<sequence>MGSFRPVIVGLYHSLRLAILIHFSLEVLFHNDCHLRS</sequence>
<proteinExistence type="predicted"/>
<dbReference type="EMBL" id="GBRH01253515">
    <property type="protein sequence ID" value="JAD44380.1"/>
    <property type="molecule type" value="Transcribed_RNA"/>
</dbReference>
<accession>A0A0A9A5V0</accession>
<evidence type="ECO:0000313" key="1">
    <source>
        <dbReference type="EMBL" id="JAD44380.1"/>
    </source>
</evidence>